<dbReference type="Gene3D" id="3.20.130.10">
    <property type="entry name" value="Fe-S hydro-lyase, tartrate dehydratase beta-type, catalytic domain"/>
    <property type="match status" value="1"/>
</dbReference>
<evidence type="ECO:0000313" key="14">
    <source>
        <dbReference type="Proteomes" id="UP000637643"/>
    </source>
</evidence>
<evidence type="ECO:0000313" key="13">
    <source>
        <dbReference type="EMBL" id="GGF86126.1"/>
    </source>
</evidence>
<dbReference type="AlphaFoldDB" id="A0A917CES5"/>
<dbReference type="NCBIfam" id="TIGR00723">
    <property type="entry name" value="ttdB_fumA_fumB"/>
    <property type="match status" value="1"/>
</dbReference>
<protein>
    <recommendedName>
        <fullName evidence="10">Fumarate hydratase class I</fullName>
        <ecNumber evidence="10">4.2.1.2</ecNumber>
    </recommendedName>
</protein>
<dbReference type="InterPro" id="IPR011167">
    <property type="entry name" value="Fe_dep_fumarate_hydratase"/>
</dbReference>
<evidence type="ECO:0000256" key="7">
    <source>
        <dbReference type="ARBA" id="ARBA00023004"/>
    </source>
</evidence>
<dbReference type="PANTHER" id="PTHR43351">
    <property type="entry name" value="L(+)-TARTRATE DEHYDRATASE SUBUNIT BETA"/>
    <property type="match status" value="1"/>
</dbReference>
<evidence type="ECO:0000259" key="11">
    <source>
        <dbReference type="Pfam" id="PF05681"/>
    </source>
</evidence>
<comment type="subunit">
    <text evidence="4 10">Homodimer.</text>
</comment>
<dbReference type="InterPro" id="IPR004647">
    <property type="entry name" value="Fe-S_hydro-lyase_TtdB-typ_cat"/>
</dbReference>
<keyword evidence="8 10" id="KW-0411">Iron-sulfur</keyword>
<organism evidence="13 14">
    <name type="scientific">Paenibacillus albidus</name>
    <dbReference type="NCBI Taxonomy" id="2041023"/>
    <lineage>
        <taxon>Bacteria</taxon>
        <taxon>Bacillati</taxon>
        <taxon>Bacillota</taxon>
        <taxon>Bacilli</taxon>
        <taxon>Bacillales</taxon>
        <taxon>Paenibacillaceae</taxon>
        <taxon>Paenibacillus</taxon>
    </lineage>
</organism>
<evidence type="ECO:0000256" key="6">
    <source>
        <dbReference type="ARBA" id="ARBA00022723"/>
    </source>
</evidence>
<dbReference type="Pfam" id="PF05681">
    <property type="entry name" value="Fumerase"/>
    <property type="match status" value="1"/>
</dbReference>
<comment type="similarity">
    <text evidence="3 10">Belongs to the class-I fumarase family.</text>
</comment>
<reference evidence="13" key="1">
    <citation type="journal article" date="2014" name="Int. J. Syst. Evol. Microbiol.">
        <title>Complete genome sequence of Corynebacterium casei LMG S-19264T (=DSM 44701T), isolated from a smear-ripened cheese.</title>
        <authorList>
            <consortium name="US DOE Joint Genome Institute (JGI-PGF)"/>
            <person name="Walter F."/>
            <person name="Albersmeier A."/>
            <person name="Kalinowski J."/>
            <person name="Ruckert C."/>
        </authorList>
    </citation>
    <scope>NUCLEOTIDE SEQUENCE</scope>
    <source>
        <strain evidence="13">CGMCC 1.16134</strain>
    </source>
</reference>
<name>A0A917CES5_9BACL</name>
<dbReference type="EMBL" id="BMKR01000013">
    <property type="protein sequence ID" value="GGF86126.1"/>
    <property type="molecule type" value="Genomic_DNA"/>
</dbReference>
<dbReference type="GO" id="GO:0046872">
    <property type="term" value="F:metal ion binding"/>
    <property type="evidence" value="ECO:0007669"/>
    <property type="project" value="UniProtKB-UniRule"/>
</dbReference>
<dbReference type="InterPro" id="IPR036660">
    <property type="entry name" value="Fe-S_hydroAse_TtdB_cat_sf"/>
</dbReference>
<evidence type="ECO:0000256" key="2">
    <source>
        <dbReference type="ARBA" id="ARBA00001966"/>
    </source>
</evidence>
<comment type="caution">
    <text evidence="13">The sequence shown here is derived from an EMBL/GenBank/DDBJ whole genome shotgun (WGS) entry which is preliminary data.</text>
</comment>
<sequence>MQYFEDSMYNLIVETSTNLPGDVRRAVARGRALEDRATRSGLALTTIAQNIGMAEQQVSPICQDTGMPTFIIHTPVGINQIEMKKDIHQAVIRATKNGKLRPNSVDSLTGENSGDNLGAGTPVIHFEQWEEDYVDVRLILKGGGCENKNIQYSLPAELEGLGKAGRDLDGIRKCILHAVYQAQGQGCSAGFIGVGIGGDRTSGYELAKKQLFRKVEDVNPNADLHKLEEYIMENANKLGIGTMGFGGEVSLLGCKIGVMNRLPASFFVSVAYNCWAFRRQGVQVDPATGAISDWIYESGTGVSVDEAGGEIQEPVAVNATSASVGGTVEAGNPAAFPAETAAATAQDGEAGTAGRSREVRLTTPISEEDIRKLRVGDVVILSGEMHTGRDALHKYLMDHDAPVDLNGAVIYHCGPVMLKDEEGWHVKAAGPTTSIREEPYQGDIIKKFGIRAVIGKGGMGPKTLQALGEHGGVYLNAIGGAAQYYAECIKKVNAVDFMEFGIPEAMWHLDVEGFAAIVTMDSHGNSLHAEVEKDSAAKLAQFREPVFN</sequence>
<keyword evidence="5 10" id="KW-0004">4Fe-4S</keyword>
<comment type="cofactor">
    <cofactor evidence="2 10">
        <name>[4Fe-4S] cluster</name>
        <dbReference type="ChEBI" id="CHEBI:49883"/>
    </cofactor>
</comment>
<proteinExistence type="inferred from homology"/>
<dbReference type="GO" id="GO:0051539">
    <property type="term" value="F:4 iron, 4 sulfur cluster binding"/>
    <property type="evidence" value="ECO:0007669"/>
    <property type="project" value="UniProtKB-UniRule"/>
</dbReference>
<evidence type="ECO:0000256" key="4">
    <source>
        <dbReference type="ARBA" id="ARBA00011738"/>
    </source>
</evidence>
<reference evidence="13" key="2">
    <citation type="submission" date="2020-09" db="EMBL/GenBank/DDBJ databases">
        <authorList>
            <person name="Sun Q."/>
            <person name="Zhou Y."/>
        </authorList>
    </citation>
    <scope>NUCLEOTIDE SEQUENCE</scope>
    <source>
        <strain evidence="13">CGMCC 1.16134</strain>
    </source>
</reference>
<keyword evidence="14" id="KW-1185">Reference proteome</keyword>
<dbReference type="SUPFAM" id="SSF117457">
    <property type="entry name" value="FumA C-terminal domain-like"/>
    <property type="match status" value="1"/>
</dbReference>
<evidence type="ECO:0000256" key="8">
    <source>
        <dbReference type="ARBA" id="ARBA00023014"/>
    </source>
</evidence>
<evidence type="ECO:0000256" key="1">
    <source>
        <dbReference type="ARBA" id="ARBA00000929"/>
    </source>
</evidence>
<dbReference type="PANTHER" id="PTHR43351:SF2">
    <property type="entry name" value="L(+)-TARTRATE DEHYDRATASE SUBUNIT BETA-RELATED"/>
    <property type="match status" value="1"/>
</dbReference>
<dbReference type="NCBIfam" id="TIGR00722">
    <property type="entry name" value="ttdA_fumA_fumB"/>
    <property type="match status" value="1"/>
</dbReference>
<evidence type="ECO:0000256" key="10">
    <source>
        <dbReference type="PIRNR" id="PIRNR001394"/>
    </source>
</evidence>
<keyword evidence="7 10" id="KW-0408">Iron</keyword>
<keyword evidence="9 10" id="KW-0456">Lyase</keyword>
<dbReference type="Proteomes" id="UP000637643">
    <property type="component" value="Unassembled WGS sequence"/>
</dbReference>
<keyword evidence="6 10" id="KW-0479">Metal-binding</keyword>
<dbReference type="RefSeq" id="WP_189026925.1">
    <property type="nucleotide sequence ID" value="NZ_BMKR01000013.1"/>
</dbReference>
<dbReference type="GO" id="GO:0004333">
    <property type="term" value="F:fumarate hydratase activity"/>
    <property type="evidence" value="ECO:0007669"/>
    <property type="project" value="UniProtKB-UniRule"/>
</dbReference>
<dbReference type="PIRSF" id="PIRSF001394">
    <property type="entry name" value="Fe_dep_fumar_hy"/>
    <property type="match status" value="1"/>
</dbReference>
<evidence type="ECO:0000259" key="12">
    <source>
        <dbReference type="Pfam" id="PF05683"/>
    </source>
</evidence>
<accession>A0A917CES5</accession>
<comment type="function">
    <text evidence="10">Catalyzes the reversible hydration of fumarate to (S)-malate.</text>
</comment>
<evidence type="ECO:0000256" key="5">
    <source>
        <dbReference type="ARBA" id="ARBA00022485"/>
    </source>
</evidence>
<evidence type="ECO:0000256" key="3">
    <source>
        <dbReference type="ARBA" id="ARBA00008876"/>
    </source>
</evidence>
<feature type="domain" description="Fe-S hydro-lyase tartrate dehydratase alpha-type catalytic" evidence="11">
    <location>
        <begin position="6"/>
        <end position="282"/>
    </location>
</feature>
<dbReference type="Pfam" id="PF05683">
    <property type="entry name" value="Fumerase_C"/>
    <property type="match status" value="1"/>
</dbReference>
<dbReference type="InterPro" id="IPR004646">
    <property type="entry name" value="Fe-S_hydro-lyase_TtdA-typ_cat"/>
</dbReference>
<dbReference type="GO" id="GO:0006091">
    <property type="term" value="P:generation of precursor metabolites and energy"/>
    <property type="evidence" value="ECO:0007669"/>
    <property type="project" value="InterPro"/>
</dbReference>
<feature type="domain" description="Fe-S hydro-lyase tartrate dehydratase beta-type catalytic" evidence="12">
    <location>
        <begin position="349"/>
        <end position="530"/>
    </location>
</feature>
<gene>
    <name evidence="13" type="primary">fumA</name>
    <name evidence="13" type="ORF">GCM10010912_34290</name>
</gene>
<comment type="catalytic activity">
    <reaction evidence="1 10">
        <text>(S)-malate = fumarate + H2O</text>
        <dbReference type="Rhea" id="RHEA:12460"/>
        <dbReference type="ChEBI" id="CHEBI:15377"/>
        <dbReference type="ChEBI" id="CHEBI:15589"/>
        <dbReference type="ChEBI" id="CHEBI:29806"/>
        <dbReference type="EC" id="4.2.1.2"/>
    </reaction>
</comment>
<dbReference type="EC" id="4.2.1.2" evidence="10"/>
<evidence type="ECO:0000256" key="9">
    <source>
        <dbReference type="ARBA" id="ARBA00023239"/>
    </source>
</evidence>